<dbReference type="GO" id="GO:0032259">
    <property type="term" value="P:methylation"/>
    <property type="evidence" value="ECO:0007669"/>
    <property type="project" value="UniProtKB-KW"/>
</dbReference>
<keyword evidence="3" id="KW-1185">Reference proteome</keyword>
<sequence length="215" mass="23085">MATSPSPNGGTTLFLAEALRGFRTTGAIAPSGRRLAAALAAPLRERGPGAWNVLEVGAGTGPVTRELMPLLGAGSRLDVVEANARFVARLRELTAGEADRVQVHHTLVEQLDTGRSYDVIVSGLPFTNFRPEQVDAIMSRYLELLHPGGALTYFAYTGTRTLRAAVSSRAESARHRAVEQVLAGYQDRHAARFTTVFANLPPARVWRLDSPPADG</sequence>
<dbReference type="OrthoDB" id="3528482at2"/>
<organism evidence="2 3">
    <name type="scientific">Streptomyces hainanensis</name>
    <dbReference type="NCBI Taxonomy" id="402648"/>
    <lineage>
        <taxon>Bacteria</taxon>
        <taxon>Bacillati</taxon>
        <taxon>Actinomycetota</taxon>
        <taxon>Actinomycetes</taxon>
        <taxon>Kitasatosporales</taxon>
        <taxon>Streptomycetaceae</taxon>
        <taxon>Streptomyces</taxon>
    </lineage>
</organism>
<dbReference type="CDD" id="cd02440">
    <property type="entry name" value="AdoMet_MTases"/>
    <property type="match status" value="1"/>
</dbReference>
<dbReference type="Gene3D" id="3.40.50.150">
    <property type="entry name" value="Vaccinia Virus protein VP39"/>
    <property type="match status" value="1"/>
</dbReference>
<dbReference type="RefSeq" id="WP_132820943.1">
    <property type="nucleotide sequence ID" value="NZ_SMKI01000392.1"/>
</dbReference>
<keyword evidence="2" id="KW-0808">Transferase</keyword>
<dbReference type="Pfam" id="PF13649">
    <property type="entry name" value="Methyltransf_25"/>
    <property type="match status" value="1"/>
</dbReference>
<dbReference type="InterPro" id="IPR041698">
    <property type="entry name" value="Methyltransf_25"/>
</dbReference>
<accession>A0A4R4SZU5</accession>
<protein>
    <submittedName>
        <fullName evidence="2">Methyltransferase domain-containing protein</fullName>
    </submittedName>
</protein>
<gene>
    <name evidence="2" type="ORF">E1283_27930</name>
</gene>
<proteinExistence type="predicted"/>
<feature type="domain" description="Methyltransferase" evidence="1">
    <location>
        <begin position="53"/>
        <end position="149"/>
    </location>
</feature>
<reference evidence="2 3" key="1">
    <citation type="submission" date="2019-03" db="EMBL/GenBank/DDBJ databases">
        <title>Draft genome sequences of novel Actinobacteria.</title>
        <authorList>
            <person name="Sahin N."/>
            <person name="Ay H."/>
            <person name="Saygin H."/>
        </authorList>
    </citation>
    <scope>NUCLEOTIDE SEQUENCE [LARGE SCALE GENOMIC DNA]</scope>
    <source>
        <strain evidence="2 3">DSM 41900</strain>
    </source>
</reference>
<evidence type="ECO:0000259" key="1">
    <source>
        <dbReference type="Pfam" id="PF13649"/>
    </source>
</evidence>
<keyword evidence="2" id="KW-0489">Methyltransferase</keyword>
<comment type="caution">
    <text evidence="2">The sequence shown here is derived from an EMBL/GenBank/DDBJ whole genome shotgun (WGS) entry which is preliminary data.</text>
</comment>
<dbReference type="EMBL" id="SMKI01000392">
    <property type="protein sequence ID" value="TDC68072.1"/>
    <property type="molecule type" value="Genomic_DNA"/>
</dbReference>
<dbReference type="GO" id="GO:0008168">
    <property type="term" value="F:methyltransferase activity"/>
    <property type="evidence" value="ECO:0007669"/>
    <property type="project" value="UniProtKB-KW"/>
</dbReference>
<evidence type="ECO:0000313" key="2">
    <source>
        <dbReference type="EMBL" id="TDC68072.1"/>
    </source>
</evidence>
<evidence type="ECO:0000313" key="3">
    <source>
        <dbReference type="Proteomes" id="UP000295345"/>
    </source>
</evidence>
<dbReference type="InterPro" id="IPR029063">
    <property type="entry name" value="SAM-dependent_MTases_sf"/>
</dbReference>
<name>A0A4R4SZU5_9ACTN</name>
<dbReference type="Proteomes" id="UP000295345">
    <property type="component" value="Unassembled WGS sequence"/>
</dbReference>
<dbReference type="SUPFAM" id="SSF53335">
    <property type="entry name" value="S-adenosyl-L-methionine-dependent methyltransferases"/>
    <property type="match status" value="1"/>
</dbReference>
<dbReference type="AlphaFoldDB" id="A0A4R4SZU5"/>